<comment type="caution">
    <text evidence="3">The sequence shown here is derived from an EMBL/GenBank/DDBJ whole genome shotgun (WGS) entry which is preliminary data.</text>
</comment>
<proteinExistence type="inferred from homology"/>
<dbReference type="Gene3D" id="3.40.190.150">
    <property type="entry name" value="Bordetella uptake gene, domain 1"/>
    <property type="match status" value="1"/>
</dbReference>
<protein>
    <submittedName>
        <fullName evidence="3">Tripartite-type tricarboxylate transporter receptor subunit TctC</fullName>
    </submittedName>
</protein>
<dbReference type="PANTHER" id="PTHR42928:SF5">
    <property type="entry name" value="BLR1237 PROTEIN"/>
    <property type="match status" value="1"/>
</dbReference>
<keyword evidence="2" id="KW-0732">Signal</keyword>
<sequence>MIHRTRRTTLKSCLAASLALLSSIAWAAPFPTRPVTLVVAYPAGGEVDVMARLLAEKLSARWKQPVVVENRNGAAGTIGSAYVARSAPDGHTLLVAPNTFITAPLVLHPGSGAKYDPITDFSPIAHLCDQSLFVVVNKVTGVRSMQELVARVNEGKVSAYASPGNGSPMHILGELLSRSASITLTQIPYRGTAPGLADVLGGQVPMLFGTMQSIAQYLPSGNLVALAVADTARSPFAPAVPTLAEAGFKNAEISTWQGFLGPKGMPDDLVRTLNQDVNAVLAMPDVASRMKDMAMIPGKGDAPTFARILATDAKRYKKLVEDFRIQPD</sequence>
<evidence type="ECO:0000313" key="4">
    <source>
        <dbReference type="Proteomes" id="UP000542125"/>
    </source>
</evidence>
<gene>
    <name evidence="3" type="ORF">FHW18_000498</name>
</gene>
<dbReference type="InterPro" id="IPR005064">
    <property type="entry name" value="BUG"/>
</dbReference>
<feature type="signal peptide" evidence="2">
    <location>
        <begin position="1"/>
        <end position="27"/>
    </location>
</feature>
<dbReference type="EMBL" id="JACBYR010000001">
    <property type="protein sequence ID" value="NYE81227.1"/>
    <property type="molecule type" value="Genomic_DNA"/>
</dbReference>
<comment type="similarity">
    <text evidence="1">Belongs to the UPF0065 (bug) family.</text>
</comment>
<dbReference type="SUPFAM" id="SSF53850">
    <property type="entry name" value="Periplasmic binding protein-like II"/>
    <property type="match status" value="1"/>
</dbReference>
<dbReference type="AlphaFoldDB" id="A0A7Y9LK73"/>
<feature type="chain" id="PRO_5030620156" evidence="2">
    <location>
        <begin position="28"/>
        <end position="328"/>
    </location>
</feature>
<dbReference type="PANTHER" id="PTHR42928">
    <property type="entry name" value="TRICARBOXYLATE-BINDING PROTEIN"/>
    <property type="match status" value="1"/>
</dbReference>
<accession>A0A7Y9LK73</accession>
<reference evidence="3 4" key="1">
    <citation type="submission" date="2020-07" db="EMBL/GenBank/DDBJ databases">
        <title>Genomic Encyclopedia of Type Strains, Phase IV (KMG-V): Genome sequencing to study the core and pangenomes of soil and plant-associated prokaryotes.</title>
        <authorList>
            <person name="Whitman W."/>
        </authorList>
    </citation>
    <scope>NUCLEOTIDE SEQUENCE [LARGE SCALE GENOMIC DNA]</scope>
    <source>
        <strain evidence="3 4">SAS40</strain>
    </source>
</reference>
<dbReference type="PIRSF" id="PIRSF017082">
    <property type="entry name" value="YflP"/>
    <property type="match status" value="1"/>
</dbReference>
<name>A0A7Y9LK73_9BURK</name>
<dbReference type="Gene3D" id="3.40.190.10">
    <property type="entry name" value="Periplasmic binding protein-like II"/>
    <property type="match status" value="1"/>
</dbReference>
<evidence type="ECO:0000313" key="3">
    <source>
        <dbReference type="EMBL" id="NYE81227.1"/>
    </source>
</evidence>
<keyword evidence="4" id="KW-1185">Reference proteome</keyword>
<keyword evidence="3" id="KW-0675">Receptor</keyword>
<dbReference type="Pfam" id="PF03401">
    <property type="entry name" value="TctC"/>
    <property type="match status" value="1"/>
</dbReference>
<dbReference type="RefSeq" id="WP_218863100.1">
    <property type="nucleotide sequence ID" value="NZ_JACBYR010000001.1"/>
</dbReference>
<evidence type="ECO:0000256" key="2">
    <source>
        <dbReference type="SAM" id="SignalP"/>
    </source>
</evidence>
<dbReference type="CDD" id="cd07012">
    <property type="entry name" value="PBP2_Bug_TTT"/>
    <property type="match status" value="1"/>
</dbReference>
<dbReference type="Proteomes" id="UP000542125">
    <property type="component" value="Unassembled WGS sequence"/>
</dbReference>
<dbReference type="InterPro" id="IPR042100">
    <property type="entry name" value="Bug_dom1"/>
</dbReference>
<organism evidence="3 4">
    <name type="scientific">Pigmentiphaga litoralis</name>
    <dbReference type="NCBI Taxonomy" id="516702"/>
    <lineage>
        <taxon>Bacteria</taxon>
        <taxon>Pseudomonadati</taxon>
        <taxon>Pseudomonadota</taxon>
        <taxon>Betaproteobacteria</taxon>
        <taxon>Burkholderiales</taxon>
        <taxon>Alcaligenaceae</taxon>
        <taxon>Pigmentiphaga</taxon>
    </lineage>
</organism>
<evidence type="ECO:0000256" key="1">
    <source>
        <dbReference type="ARBA" id="ARBA00006987"/>
    </source>
</evidence>